<comment type="caution">
    <text evidence="1">The sequence shown here is derived from an EMBL/GenBank/DDBJ whole genome shotgun (WGS) entry which is preliminary data.</text>
</comment>
<name>A0A9X6WYU0_BACCE</name>
<reference evidence="1 2" key="1">
    <citation type="submission" date="2017-09" db="EMBL/GenBank/DDBJ databases">
        <title>Large-scale bioinformatics analysis of Bacillus genomes uncovers conserved roles of natural products in bacterial physiology.</title>
        <authorList>
            <consortium name="Agbiome Team Llc"/>
            <person name="Bleich R.M."/>
            <person name="Grubbs K.J."/>
            <person name="Santa Maria K.C."/>
            <person name="Allen S.E."/>
            <person name="Farag S."/>
            <person name="Shank E.A."/>
            <person name="Bowers A."/>
        </authorList>
    </citation>
    <scope>NUCLEOTIDE SEQUENCE [LARGE SCALE GENOMIC DNA]</scope>
    <source>
        <strain evidence="1 2">AFS083741</strain>
    </source>
</reference>
<evidence type="ECO:0000313" key="2">
    <source>
        <dbReference type="Proteomes" id="UP000224413"/>
    </source>
</evidence>
<dbReference type="RefSeq" id="WP_098583759.1">
    <property type="nucleotide sequence ID" value="NZ_NUWJ01000163.1"/>
</dbReference>
<dbReference type="EMBL" id="NUWJ01000163">
    <property type="protein sequence ID" value="PFK15863.1"/>
    <property type="molecule type" value="Genomic_DNA"/>
</dbReference>
<evidence type="ECO:0000313" key="1">
    <source>
        <dbReference type="EMBL" id="PFK15863.1"/>
    </source>
</evidence>
<dbReference type="Proteomes" id="UP000224413">
    <property type="component" value="Unassembled WGS sequence"/>
</dbReference>
<gene>
    <name evidence="1" type="ORF">COI98_18020</name>
</gene>
<proteinExistence type="predicted"/>
<sequence length="139" mass="15768">MGRTKKTEKQTVFGLRTDHMSEEVYNHLEQKARSKKLAAYIIQLVEQDLTQKEPFDAKKELLKVSKKQEQMMNAIKQITQTISDFQVAPVSAVLMQSNENTHNSLADDLLKDVGQMGQLITNTNITGALDEDDLEDPDF</sequence>
<accession>A0A9X6WYU0</accession>
<protein>
    <submittedName>
        <fullName evidence="1">Uncharacterized protein</fullName>
    </submittedName>
</protein>
<organism evidence="1 2">
    <name type="scientific">Bacillus cereus</name>
    <dbReference type="NCBI Taxonomy" id="1396"/>
    <lineage>
        <taxon>Bacteria</taxon>
        <taxon>Bacillati</taxon>
        <taxon>Bacillota</taxon>
        <taxon>Bacilli</taxon>
        <taxon>Bacillales</taxon>
        <taxon>Bacillaceae</taxon>
        <taxon>Bacillus</taxon>
        <taxon>Bacillus cereus group</taxon>
    </lineage>
</organism>
<dbReference type="AlphaFoldDB" id="A0A9X6WYU0"/>